<feature type="transmembrane region" description="Helical" evidence="1">
    <location>
        <begin position="20"/>
        <end position="43"/>
    </location>
</feature>
<keyword evidence="1" id="KW-0472">Membrane</keyword>
<sequence>MCIEIFELLNTQFGPKRDSTVFFLMPVSCWKEILIVGIGWLFVADDVNGCSFSVSCGIFVFVHAWFYWANIFLDSLQFLLGALCIQGILCQLSQFLVFCHPIVGHIALAFEVQNVFHY</sequence>
<proteinExistence type="predicted"/>
<accession>A0A974HWQ1</accession>
<feature type="transmembrane region" description="Helical" evidence="1">
    <location>
        <begin position="75"/>
        <end position="98"/>
    </location>
</feature>
<dbReference type="AlphaFoldDB" id="A0A974HWQ1"/>
<protein>
    <submittedName>
        <fullName evidence="2">Uncharacterized protein</fullName>
    </submittedName>
</protein>
<keyword evidence="1" id="KW-1133">Transmembrane helix</keyword>
<evidence type="ECO:0000256" key="1">
    <source>
        <dbReference type="SAM" id="Phobius"/>
    </source>
</evidence>
<evidence type="ECO:0000313" key="2">
    <source>
        <dbReference type="EMBL" id="OCT93212.1"/>
    </source>
</evidence>
<feature type="transmembrane region" description="Helical" evidence="1">
    <location>
        <begin position="50"/>
        <end position="69"/>
    </location>
</feature>
<organism evidence="2 3">
    <name type="scientific">Xenopus laevis</name>
    <name type="common">African clawed frog</name>
    <dbReference type="NCBI Taxonomy" id="8355"/>
    <lineage>
        <taxon>Eukaryota</taxon>
        <taxon>Metazoa</taxon>
        <taxon>Chordata</taxon>
        <taxon>Craniata</taxon>
        <taxon>Vertebrata</taxon>
        <taxon>Euteleostomi</taxon>
        <taxon>Amphibia</taxon>
        <taxon>Batrachia</taxon>
        <taxon>Anura</taxon>
        <taxon>Pipoidea</taxon>
        <taxon>Pipidae</taxon>
        <taxon>Xenopodinae</taxon>
        <taxon>Xenopus</taxon>
        <taxon>Xenopus</taxon>
    </lineage>
</organism>
<reference evidence="3" key="1">
    <citation type="journal article" date="2016" name="Nature">
        <title>Genome evolution in the allotetraploid frog Xenopus laevis.</title>
        <authorList>
            <person name="Session A.M."/>
            <person name="Uno Y."/>
            <person name="Kwon T."/>
            <person name="Chapman J.A."/>
            <person name="Toyoda A."/>
            <person name="Takahashi S."/>
            <person name="Fukui A."/>
            <person name="Hikosaka A."/>
            <person name="Suzuki A."/>
            <person name="Kondo M."/>
            <person name="van Heeringen S.J."/>
            <person name="Quigley I."/>
            <person name="Heinz S."/>
            <person name="Ogino H."/>
            <person name="Ochi H."/>
            <person name="Hellsten U."/>
            <person name="Lyons J.B."/>
            <person name="Simakov O."/>
            <person name="Putnam N."/>
            <person name="Stites J."/>
            <person name="Kuroki Y."/>
            <person name="Tanaka T."/>
            <person name="Michiue T."/>
            <person name="Watanabe M."/>
            <person name="Bogdanovic O."/>
            <person name="Lister R."/>
            <person name="Georgiou G."/>
            <person name="Paranjpe S.S."/>
            <person name="van Kruijsbergen I."/>
            <person name="Shu S."/>
            <person name="Carlson J."/>
            <person name="Kinoshita T."/>
            <person name="Ohta Y."/>
            <person name="Mawaribuchi S."/>
            <person name="Jenkins J."/>
            <person name="Grimwood J."/>
            <person name="Schmutz J."/>
            <person name="Mitros T."/>
            <person name="Mozaffari S.V."/>
            <person name="Suzuki Y."/>
            <person name="Haramoto Y."/>
            <person name="Yamamoto T.S."/>
            <person name="Takagi C."/>
            <person name="Heald R."/>
            <person name="Miller K."/>
            <person name="Haudenschild C."/>
            <person name="Kitzman J."/>
            <person name="Nakayama T."/>
            <person name="Izutsu Y."/>
            <person name="Robert J."/>
            <person name="Fortriede J."/>
            <person name="Burns K."/>
            <person name="Lotay V."/>
            <person name="Karimi K."/>
            <person name="Yasuoka Y."/>
            <person name="Dichmann D.S."/>
            <person name="Flajnik M.F."/>
            <person name="Houston D.W."/>
            <person name="Shendure J."/>
            <person name="DuPasquier L."/>
            <person name="Vize P.D."/>
            <person name="Zorn A.M."/>
            <person name="Ito M."/>
            <person name="Marcotte E.M."/>
            <person name="Wallingford J.B."/>
            <person name="Ito Y."/>
            <person name="Asashima M."/>
            <person name="Ueno N."/>
            <person name="Matsuda Y."/>
            <person name="Veenstra G.J."/>
            <person name="Fujiyama A."/>
            <person name="Harland R.M."/>
            <person name="Taira M."/>
            <person name="Rokhsar D.S."/>
        </authorList>
    </citation>
    <scope>NUCLEOTIDE SEQUENCE [LARGE SCALE GENOMIC DNA]</scope>
    <source>
        <strain evidence="3">J</strain>
    </source>
</reference>
<gene>
    <name evidence="2" type="ORF">XELAEV_18016277mg</name>
</gene>
<dbReference type="EMBL" id="CM004469">
    <property type="protein sequence ID" value="OCT93212.1"/>
    <property type="molecule type" value="Genomic_DNA"/>
</dbReference>
<keyword evidence="1" id="KW-0812">Transmembrane</keyword>
<dbReference type="Proteomes" id="UP000694892">
    <property type="component" value="Chromosome 2S"/>
</dbReference>
<evidence type="ECO:0000313" key="3">
    <source>
        <dbReference type="Proteomes" id="UP000694892"/>
    </source>
</evidence>
<name>A0A974HWQ1_XENLA</name>